<evidence type="ECO:0000313" key="2">
    <source>
        <dbReference type="Proteomes" id="UP000607559"/>
    </source>
</evidence>
<sequence length="128" mass="14234">MRNTLLILVLVGATLTSHSQTPNTVINCWIDNGGVNYGHLAELLPDSITANLLVNPRKKFHMRDGNVILLWLEQQGWKLLAVDVSASGSGGNVFSRSNYILSKEIYLDDAARTLFLQKLEGIENKRNN</sequence>
<gene>
    <name evidence="1" type="ORF">GCM10011511_04730</name>
</gene>
<comment type="caution">
    <text evidence="1">The sequence shown here is derived from an EMBL/GenBank/DDBJ whole genome shotgun (WGS) entry which is preliminary data.</text>
</comment>
<keyword evidence="2" id="KW-1185">Reference proteome</keyword>
<name>A0A8J2XQX8_9BACT</name>
<organism evidence="1 2">
    <name type="scientific">Puia dinghuensis</name>
    <dbReference type="NCBI Taxonomy" id="1792502"/>
    <lineage>
        <taxon>Bacteria</taxon>
        <taxon>Pseudomonadati</taxon>
        <taxon>Bacteroidota</taxon>
        <taxon>Chitinophagia</taxon>
        <taxon>Chitinophagales</taxon>
        <taxon>Chitinophagaceae</taxon>
        <taxon>Puia</taxon>
    </lineage>
</organism>
<reference evidence="1" key="1">
    <citation type="journal article" date="2014" name="Int. J. Syst. Evol. Microbiol.">
        <title>Complete genome sequence of Corynebacterium casei LMG S-19264T (=DSM 44701T), isolated from a smear-ripened cheese.</title>
        <authorList>
            <consortium name="US DOE Joint Genome Institute (JGI-PGF)"/>
            <person name="Walter F."/>
            <person name="Albersmeier A."/>
            <person name="Kalinowski J."/>
            <person name="Ruckert C."/>
        </authorList>
    </citation>
    <scope>NUCLEOTIDE SEQUENCE</scope>
    <source>
        <strain evidence="1">CGMCC 1.15448</strain>
    </source>
</reference>
<dbReference type="AlphaFoldDB" id="A0A8J2XQX8"/>
<reference evidence="1" key="2">
    <citation type="submission" date="2020-09" db="EMBL/GenBank/DDBJ databases">
        <authorList>
            <person name="Sun Q."/>
            <person name="Zhou Y."/>
        </authorList>
    </citation>
    <scope>NUCLEOTIDE SEQUENCE</scope>
    <source>
        <strain evidence="1">CGMCC 1.15448</strain>
    </source>
</reference>
<accession>A0A8J2XQX8</accession>
<evidence type="ECO:0000313" key="1">
    <source>
        <dbReference type="EMBL" id="GGA84752.1"/>
    </source>
</evidence>
<dbReference type="RefSeq" id="WP_188928145.1">
    <property type="nucleotide sequence ID" value="NZ_BMJC01000001.1"/>
</dbReference>
<protein>
    <submittedName>
        <fullName evidence="1">Uncharacterized protein</fullName>
    </submittedName>
</protein>
<dbReference type="EMBL" id="BMJC01000001">
    <property type="protein sequence ID" value="GGA84752.1"/>
    <property type="molecule type" value="Genomic_DNA"/>
</dbReference>
<proteinExistence type="predicted"/>
<dbReference type="Proteomes" id="UP000607559">
    <property type="component" value="Unassembled WGS sequence"/>
</dbReference>